<dbReference type="STRING" id="301302.ERS852420_00276"/>
<protein>
    <submittedName>
        <fullName evidence="5">Predicted transcriptional regulator</fullName>
    </submittedName>
</protein>
<feature type="transmembrane region" description="Helical" evidence="2">
    <location>
        <begin position="102"/>
        <end position="123"/>
    </location>
</feature>
<evidence type="ECO:0000313" key="4">
    <source>
        <dbReference type="EMBL" id="CRL32344.1"/>
    </source>
</evidence>
<feature type="domain" description="HTH cro/C1-type" evidence="3">
    <location>
        <begin position="10"/>
        <end position="64"/>
    </location>
</feature>
<keyword evidence="2" id="KW-0812">Transmembrane</keyword>
<dbReference type="EMBL" id="CVRR01000004">
    <property type="protein sequence ID" value="CRL32344.1"/>
    <property type="molecule type" value="Genomic_DNA"/>
</dbReference>
<dbReference type="PANTHER" id="PTHR46558">
    <property type="entry name" value="TRACRIPTIONAL REGULATORY PROTEIN-RELATED-RELATED"/>
    <property type="match status" value="1"/>
</dbReference>
<evidence type="ECO:0000313" key="5">
    <source>
        <dbReference type="EMBL" id="CUM72541.1"/>
    </source>
</evidence>
<dbReference type="PROSITE" id="PS50943">
    <property type="entry name" value="HTH_CROC1"/>
    <property type="match status" value="1"/>
</dbReference>
<evidence type="ECO:0000259" key="3">
    <source>
        <dbReference type="PROSITE" id="PS50943"/>
    </source>
</evidence>
<dbReference type="Gene3D" id="1.10.260.40">
    <property type="entry name" value="lambda repressor-like DNA-binding domains"/>
    <property type="match status" value="1"/>
</dbReference>
<keyword evidence="2" id="KW-1133">Transmembrane helix</keyword>
<evidence type="ECO:0000256" key="2">
    <source>
        <dbReference type="SAM" id="Phobius"/>
    </source>
</evidence>
<dbReference type="InterPro" id="IPR010982">
    <property type="entry name" value="Lambda_DNA-bd_dom_sf"/>
</dbReference>
<dbReference type="CDD" id="cd00093">
    <property type="entry name" value="HTH_XRE"/>
    <property type="match status" value="1"/>
</dbReference>
<keyword evidence="2" id="KW-0472">Membrane</keyword>
<keyword evidence="1" id="KW-0238">DNA-binding</keyword>
<feature type="transmembrane region" description="Helical" evidence="2">
    <location>
        <begin position="135"/>
        <end position="154"/>
    </location>
</feature>
<dbReference type="Pfam" id="PF01381">
    <property type="entry name" value="HTH_3"/>
    <property type="match status" value="1"/>
</dbReference>
<evidence type="ECO:0000256" key="1">
    <source>
        <dbReference type="ARBA" id="ARBA00023125"/>
    </source>
</evidence>
<dbReference type="InterPro" id="IPR001387">
    <property type="entry name" value="Cro/C1-type_HTH"/>
</dbReference>
<feature type="transmembrane region" description="Helical" evidence="2">
    <location>
        <begin position="166"/>
        <end position="187"/>
    </location>
</feature>
<reference evidence="6" key="2">
    <citation type="submission" date="2015-05" db="EMBL/GenBank/DDBJ databases">
        <authorList>
            <consortium name="Pathogen Informatics"/>
        </authorList>
    </citation>
    <scope>NUCLEOTIDE SEQUENCE [LARGE SCALE GENOMIC DNA]</scope>
    <source>
        <strain evidence="5 7">2789STDY5608863</strain>
        <strain evidence="6">M72</strain>
    </source>
</reference>
<dbReference type="Proteomes" id="UP000095495">
    <property type="component" value="Unassembled WGS sequence"/>
</dbReference>
<gene>
    <name evidence="5" type="ORF">ERS852420_00276</name>
    <name evidence="4" type="ORF">M72_20161</name>
</gene>
<dbReference type="SMART" id="SM00530">
    <property type="entry name" value="HTH_XRE"/>
    <property type="match status" value="1"/>
</dbReference>
<name>A0A0M6WCE2_9FIRM</name>
<dbReference type="GO" id="GO:0003677">
    <property type="term" value="F:DNA binding"/>
    <property type="evidence" value="ECO:0007669"/>
    <property type="project" value="UniProtKB-KW"/>
</dbReference>
<dbReference type="AlphaFoldDB" id="A0A0M6WCE2"/>
<dbReference type="EMBL" id="CYXV01000001">
    <property type="protein sequence ID" value="CUM72541.1"/>
    <property type="molecule type" value="Genomic_DNA"/>
</dbReference>
<evidence type="ECO:0000313" key="7">
    <source>
        <dbReference type="Proteomes" id="UP000095495"/>
    </source>
</evidence>
<organism evidence="4 6">
    <name type="scientific">Roseburia faecis</name>
    <dbReference type="NCBI Taxonomy" id="301302"/>
    <lineage>
        <taxon>Bacteria</taxon>
        <taxon>Bacillati</taxon>
        <taxon>Bacillota</taxon>
        <taxon>Clostridia</taxon>
        <taxon>Lachnospirales</taxon>
        <taxon>Lachnospiraceae</taxon>
        <taxon>Roseburia</taxon>
    </lineage>
</organism>
<dbReference type="RefSeq" id="WP_055066814.1">
    <property type="nucleotide sequence ID" value="NZ_CP173697.1"/>
</dbReference>
<dbReference type="PANTHER" id="PTHR46558:SF11">
    <property type="entry name" value="HTH-TYPE TRANSCRIPTIONAL REGULATOR XRE"/>
    <property type="match status" value="1"/>
</dbReference>
<keyword evidence="6" id="KW-1185">Reference proteome</keyword>
<evidence type="ECO:0000313" key="6">
    <source>
        <dbReference type="Proteomes" id="UP000049979"/>
    </source>
</evidence>
<proteinExistence type="predicted"/>
<dbReference type="SUPFAM" id="SSF47413">
    <property type="entry name" value="lambda repressor-like DNA-binding domains"/>
    <property type="match status" value="1"/>
</dbReference>
<reference evidence="4" key="1">
    <citation type="submission" date="2015-05" db="EMBL/GenBank/DDBJ databases">
        <authorList>
            <person name="Wang D.B."/>
            <person name="Wang M."/>
        </authorList>
    </citation>
    <scope>NUCLEOTIDE SEQUENCE [LARGE SCALE GENOMIC DNA]</scope>
    <source>
        <strain evidence="4">M72</strain>
    </source>
</reference>
<sequence>MDQKKTGYFLKQLRNEKKLTQEQLAEKFQITSRTVSRWETGSNMPDISMLLELADFYEVDIREIIDGERKSEQMNEELKETVIKVTDYTETNNARLLKRVRIIGITGVITILIAMVMDAGGLAVSPFWESVKRDLYAWTLGTLIANILYTTGWLKRISEKKDVSRTMRISGVVCAVIVIMSLILQAVL</sequence>
<dbReference type="Proteomes" id="UP000049979">
    <property type="component" value="Unassembled WGS sequence"/>
</dbReference>
<dbReference type="OrthoDB" id="9813152at2"/>
<accession>A0A0M6WCE2</accession>